<feature type="domain" description="Exonuclease" evidence="8">
    <location>
        <begin position="147"/>
        <end position="330"/>
    </location>
</feature>
<evidence type="ECO:0000256" key="4">
    <source>
        <dbReference type="ARBA" id="ARBA00022801"/>
    </source>
</evidence>
<evidence type="ECO:0000256" key="6">
    <source>
        <dbReference type="ARBA" id="ARBA00023158"/>
    </source>
</evidence>
<dbReference type="Gene3D" id="3.30.420.10">
    <property type="entry name" value="Ribonuclease H-like superfamily/Ribonuclease H"/>
    <property type="match status" value="1"/>
</dbReference>
<feature type="compositionally biased region" description="Polar residues" evidence="7">
    <location>
        <begin position="360"/>
        <end position="373"/>
    </location>
</feature>
<dbReference type="Pfam" id="PF00929">
    <property type="entry name" value="RNase_T"/>
    <property type="match status" value="1"/>
</dbReference>
<evidence type="ECO:0000313" key="11">
    <source>
        <dbReference type="RefSeq" id="XP_005096901.1"/>
    </source>
</evidence>
<dbReference type="RefSeq" id="XP_005096901.1">
    <property type="nucleotide sequence ID" value="XM_005096844.3"/>
</dbReference>
<keyword evidence="5" id="KW-0269">Exonuclease</keyword>
<dbReference type="InterPro" id="IPR036361">
    <property type="entry name" value="SAP_dom_sf"/>
</dbReference>
<dbReference type="Gene3D" id="1.10.720.30">
    <property type="entry name" value="SAP domain"/>
    <property type="match status" value="1"/>
</dbReference>
<dbReference type="InterPro" id="IPR012337">
    <property type="entry name" value="RNaseH-like_sf"/>
</dbReference>
<keyword evidence="10" id="KW-1185">Reference proteome</keyword>
<dbReference type="InterPro" id="IPR013520">
    <property type="entry name" value="Ribonucl_H"/>
</dbReference>
<accession>A0ABM0JM41</accession>
<comment type="subcellular location">
    <subcellularLocation>
        <location evidence="1">Cytoplasm</location>
    </subcellularLocation>
</comment>
<dbReference type="InterPro" id="IPR036397">
    <property type="entry name" value="RNaseH_sf"/>
</dbReference>
<dbReference type="InterPro" id="IPR051274">
    <property type="entry name" value="3-5_Exoribonuclease"/>
</dbReference>
<reference evidence="11" key="1">
    <citation type="submission" date="2025-08" db="UniProtKB">
        <authorList>
            <consortium name="RefSeq"/>
        </authorList>
    </citation>
    <scope>IDENTIFICATION</scope>
</reference>
<feature type="compositionally biased region" description="Polar residues" evidence="7">
    <location>
        <begin position="344"/>
        <end position="353"/>
    </location>
</feature>
<evidence type="ECO:0000256" key="5">
    <source>
        <dbReference type="ARBA" id="ARBA00022839"/>
    </source>
</evidence>
<dbReference type="InterPro" id="IPR047201">
    <property type="entry name" value="ERI-1_3'hExo-like"/>
</dbReference>
<evidence type="ECO:0000256" key="3">
    <source>
        <dbReference type="ARBA" id="ARBA00022722"/>
    </source>
</evidence>
<protein>
    <submittedName>
        <fullName evidence="11">3'-5' exoribonuclease 1</fullName>
    </submittedName>
</protein>
<feature type="region of interest" description="Disordered" evidence="7">
    <location>
        <begin position="341"/>
        <end position="389"/>
    </location>
</feature>
<keyword evidence="4" id="KW-0378">Hydrolase</keyword>
<evidence type="ECO:0000256" key="2">
    <source>
        <dbReference type="ARBA" id="ARBA00022490"/>
    </source>
</evidence>
<evidence type="ECO:0000259" key="8">
    <source>
        <dbReference type="SMART" id="SM00479"/>
    </source>
</evidence>
<evidence type="ECO:0000313" key="10">
    <source>
        <dbReference type="Proteomes" id="UP000694888"/>
    </source>
</evidence>
<organism evidence="10 11">
    <name type="scientific">Aplysia californica</name>
    <name type="common">California sea hare</name>
    <dbReference type="NCBI Taxonomy" id="6500"/>
    <lineage>
        <taxon>Eukaryota</taxon>
        <taxon>Metazoa</taxon>
        <taxon>Spiralia</taxon>
        <taxon>Lophotrochozoa</taxon>
        <taxon>Mollusca</taxon>
        <taxon>Gastropoda</taxon>
        <taxon>Heterobranchia</taxon>
        <taxon>Euthyneura</taxon>
        <taxon>Tectipleura</taxon>
        <taxon>Aplysiida</taxon>
        <taxon>Aplysioidea</taxon>
        <taxon>Aplysiidae</taxon>
        <taxon>Aplysia</taxon>
    </lineage>
</organism>
<dbReference type="CDD" id="cd06133">
    <property type="entry name" value="ERI-1_3'hExo_like"/>
    <property type="match status" value="1"/>
</dbReference>
<dbReference type="Proteomes" id="UP000694888">
    <property type="component" value="Unplaced"/>
</dbReference>
<keyword evidence="6" id="KW-0943">RNA-mediated gene silencing</keyword>
<keyword evidence="2" id="KW-0963">Cytoplasm</keyword>
<proteinExistence type="predicted"/>
<name>A0ABM0JM41_APLCA</name>
<dbReference type="PANTHER" id="PTHR23044:SF61">
    <property type="entry name" value="3'-5' EXORIBONUCLEASE 1-RELATED"/>
    <property type="match status" value="1"/>
</dbReference>
<gene>
    <name evidence="11" type="primary">LOC101847032</name>
</gene>
<feature type="domain" description="SAP" evidence="9">
    <location>
        <begin position="92"/>
        <end position="126"/>
    </location>
</feature>
<dbReference type="SMART" id="SM00513">
    <property type="entry name" value="SAP"/>
    <property type="match status" value="1"/>
</dbReference>
<dbReference type="PANTHER" id="PTHR23044">
    <property type="entry name" value="3'-5' EXONUCLEASE ERI1-RELATED"/>
    <property type="match status" value="1"/>
</dbReference>
<dbReference type="SMART" id="SM00479">
    <property type="entry name" value="EXOIII"/>
    <property type="match status" value="1"/>
</dbReference>
<dbReference type="SUPFAM" id="SSF53098">
    <property type="entry name" value="Ribonuclease H-like"/>
    <property type="match status" value="1"/>
</dbReference>
<feature type="region of interest" description="Disordered" evidence="7">
    <location>
        <begin position="1"/>
        <end position="21"/>
    </location>
</feature>
<dbReference type="Pfam" id="PF02037">
    <property type="entry name" value="SAP"/>
    <property type="match status" value="1"/>
</dbReference>
<evidence type="ECO:0000256" key="7">
    <source>
        <dbReference type="SAM" id="MobiDB-lite"/>
    </source>
</evidence>
<dbReference type="GeneID" id="101847032"/>
<dbReference type="InterPro" id="IPR003034">
    <property type="entry name" value="SAP_dom"/>
</dbReference>
<keyword evidence="3" id="KW-0540">Nuclease</keyword>
<evidence type="ECO:0000256" key="1">
    <source>
        <dbReference type="ARBA" id="ARBA00004496"/>
    </source>
</evidence>
<sequence length="404" mass="46067">MDGRREFSQRAGSSEVRLQTEARDQGVKAHCAEVSCQEAQQAFPALGDFFQQPSSATDLSKSRPKARLDSGASGFAYGDEIQQKLSMINGTINKMTKEQLQAKLMHIRLNSCGSKDVLKKRLKNHYKRQRLAQSHKLSSEEKMKYRYLIVIDYEATCSETNENFVHEIIEFPAVLIDTQNMAVCNVFQRFCKPRLNPVLTQFCTDLTGISQHQVDKSNDFIEVFSEFEEWMSIHGLGTEHKFAILTDGPWDMARFLRTQTELSGIDFPAWAKQWINLRKAYSAFYGVGRVNLQHMLDDLGMKFQGRPHCGLDDARNIANIAMRLLQDGCIMRINEYFHEDNKSPVKNGTSQKSGRADTFRSPTKSRLTQVNSSKDNEQGACRPDIPQEGENVSDLLEYLRIQRS</sequence>
<evidence type="ECO:0000259" key="9">
    <source>
        <dbReference type="SMART" id="SM00513"/>
    </source>
</evidence>